<dbReference type="STRING" id="34097.SAMN02745150_00881"/>
<sequence length="187" mass="22730">MKRFYFILLLSITGMAFSNDRLPFPNEKKSENQWFPPFFRPYLKESHKKNHRRMRNKIFDFVTVLQIEDDIIKATGQARILKENFVRREELLREERKLIMKELKYLLNEQKQGRDMNHPILQAYKKLYNNTSNMQALVLEHVNTLQKQSEEIYNKYIEKTSKKIIEFEQNPQQLTEKLLKLYNEISN</sequence>
<accession>A0A1I1E108</accession>
<gene>
    <name evidence="1" type="ORF">SAMN02745150_00881</name>
</gene>
<dbReference type="AlphaFoldDB" id="A0A1I1E108"/>
<dbReference type="RefSeq" id="WP_092319030.1">
    <property type="nucleotide sequence ID" value="NZ_FOKY01000006.1"/>
</dbReference>
<name>A0A1I1E108_BREAD</name>
<keyword evidence="2" id="KW-1185">Reference proteome</keyword>
<evidence type="ECO:0000313" key="1">
    <source>
        <dbReference type="EMBL" id="SFB80861.1"/>
    </source>
</evidence>
<protein>
    <submittedName>
        <fullName evidence="1">Uncharacterized protein</fullName>
    </submittedName>
</protein>
<dbReference type="EMBL" id="FOKY01000006">
    <property type="protein sequence ID" value="SFB80861.1"/>
    <property type="molecule type" value="Genomic_DNA"/>
</dbReference>
<organism evidence="1 2">
    <name type="scientific">Brevinema andersonii</name>
    <dbReference type="NCBI Taxonomy" id="34097"/>
    <lineage>
        <taxon>Bacteria</taxon>
        <taxon>Pseudomonadati</taxon>
        <taxon>Spirochaetota</taxon>
        <taxon>Spirochaetia</taxon>
        <taxon>Brevinematales</taxon>
        <taxon>Brevinemataceae</taxon>
        <taxon>Brevinema</taxon>
    </lineage>
</organism>
<dbReference type="Proteomes" id="UP000240042">
    <property type="component" value="Unassembled WGS sequence"/>
</dbReference>
<proteinExistence type="predicted"/>
<evidence type="ECO:0000313" key="2">
    <source>
        <dbReference type="Proteomes" id="UP000240042"/>
    </source>
</evidence>
<reference evidence="2" key="1">
    <citation type="submission" date="2016-10" db="EMBL/GenBank/DDBJ databases">
        <authorList>
            <person name="Varghese N."/>
            <person name="Submissions S."/>
        </authorList>
    </citation>
    <scope>NUCLEOTIDE SEQUENCE [LARGE SCALE GENOMIC DNA]</scope>
    <source>
        <strain evidence="2">ATCC 43811</strain>
    </source>
</reference>